<dbReference type="RefSeq" id="WP_187562129.1">
    <property type="nucleotide sequence ID" value="NZ_JACGWS010000005.1"/>
</dbReference>
<dbReference type="PANTHER" id="PTHR33639">
    <property type="entry name" value="THIOL-DISULFIDE OXIDOREDUCTASE DCC"/>
    <property type="match status" value="1"/>
</dbReference>
<reference evidence="1 2" key="1">
    <citation type="submission" date="2020-07" db="EMBL/GenBank/DDBJ databases">
        <title>Description of Kordia aestuariivivens sp. nov., isolated from a tidal flat.</title>
        <authorList>
            <person name="Park S."/>
            <person name="Yoon J.-H."/>
        </authorList>
    </citation>
    <scope>NUCLEOTIDE SEQUENCE [LARGE SCALE GENOMIC DNA]</scope>
    <source>
        <strain evidence="1 2">YSTF-M3</strain>
    </source>
</reference>
<dbReference type="EMBL" id="JACGWS010000005">
    <property type="protein sequence ID" value="MBC8755082.1"/>
    <property type="molecule type" value="Genomic_DNA"/>
</dbReference>
<protein>
    <submittedName>
        <fullName evidence="1">DUF393 domain-containing protein</fullName>
    </submittedName>
</protein>
<sequence length="138" mass="15825">MIDTLPKDKKIVLFDGVCNLCNDSVNKIISHDKNDIFRFASLQSDIGVAIQNHLQIDASKLDSIILYEPGVAYYHKSTAALKIMKHFGGAWKLMQAFYIFPEALRNVVYNFIAKNRYKWFGKQDHCTIPTPELKAKFL</sequence>
<comment type="caution">
    <text evidence="1">The sequence shown here is derived from an EMBL/GenBank/DDBJ whole genome shotgun (WGS) entry which is preliminary data.</text>
</comment>
<name>A0ABR7Q935_9FLAO</name>
<evidence type="ECO:0000313" key="1">
    <source>
        <dbReference type="EMBL" id="MBC8755082.1"/>
    </source>
</evidence>
<dbReference type="PANTHER" id="PTHR33639:SF2">
    <property type="entry name" value="DUF393 DOMAIN-CONTAINING PROTEIN"/>
    <property type="match status" value="1"/>
</dbReference>
<organism evidence="1 2">
    <name type="scientific">Kordia aestuariivivens</name>
    <dbReference type="NCBI Taxonomy" id="2759037"/>
    <lineage>
        <taxon>Bacteria</taxon>
        <taxon>Pseudomonadati</taxon>
        <taxon>Bacteroidota</taxon>
        <taxon>Flavobacteriia</taxon>
        <taxon>Flavobacteriales</taxon>
        <taxon>Flavobacteriaceae</taxon>
        <taxon>Kordia</taxon>
    </lineage>
</organism>
<gene>
    <name evidence="1" type="ORF">H2O64_10390</name>
</gene>
<dbReference type="Proteomes" id="UP000619238">
    <property type="component" value="Unassembled WGS sequence"/>
</dbReference>
<evidence type="ECO:0000313" key="2">
    <source>
        <dbReference type="Proteomes" id="UP000619238"/>
    </source>
</evidence>
<keyword evidence="2" id="KW-1185">Reference proteome</keyword>
<dbReference type="InterPro" id="IPR007263">
    <property type="entry name" value="DCC1-like"/>
</dbReference>
<proteinExistence type="predicted"/>
<dbReference type="InterPro" id="IPR052927">
    <property type="entry name" value="DCC_oxidoreductase"/>
</dbReference>
<dbReference type="Pfam" id="PF04134">
    <property type="entry name" value="DCC1-like"/>
    <property type="match status" value="1"/>
</dbReference>
<accession>A0ABR7Q935</accession>